<name>A0A0F9K9D2_9ZZZZ</name>
<comment type="caution">
    <text evidence="1">The sequence shown here is derived from an EMBL/GenBank/DDBJ whole genome shotgun (WGS) entry which is preliminary data.</text>
</comment>
<dbReference type="AlphaFoldDB" id="A0A0F9K9D2"/>
<evidence type="ECO:0000313" key="1">
    <source>
        <dbReference type="EMBL" id="KKM18708.1"/>
    </source>
</evidence>
<accession>A0A0F9K9D2</accession>
<reference evidence="1" key="1">
    <citation type="journal article" date="2015" name="Nature">
        <title>Complex archaea that bridge the gap between prokaryotes and eukaryotes.</title>
        <authorList>
            <person name="Spang A."/>
            <person name="Saw J.H."/>
            <person name="Jorgensen S.L."/>
            <person name="Zaremba-Niedzwiedzka K."/>
            <person name="Martijn J."/>
            <person name="Lind A.E."/>
            <person name="van Eijk R."/>
            <person name="Schleper C."/>
            <person name="Guy L."/>
            <person name="Ettema T.J."/>
        </authorList>
    </citation>
    <scope>NUCLEOTIDE SEQUENCE</scope>
</reference>
<sequence>MSEKKKSNVKTQKTGKYALIYEWHKKKKLSKNPKEIIKDIQGF</sequence>
<proteinExistence type="predicted"/>
<feature type="non-terminal residue" evidence="1">
    <location>
        <position position="43"/>
    </location>
</feature>
<protein>
    <submittedName>
        <fullName evidence="1">Uncharacterized protein</fullName>
    </submittedName>
</protein>
<dbReference type="EMBL" id="LAZR01014163">
    <property type="protein sequence ID" value="KKM18708.1"/>
    <property type="molecule type" value="Genomic_DNA"/>
</dbReference>
<organism evidence="1">
    <name type="scientific">marine sediment metagenome</name>
    <dbReference type="NCBI Taxonomy" id="412755"/>
    <lineage>
        <taxon>unclassified sequences</taxon>
        <taxon>metagenomes</taxon>
        <taxon>ecological metagenomes</taxon>
    </lineage>
</organism>
<gene>
    <name evidence="1" type="ORF">LCGC14_1662940</name>
</gene>